<proteinExistence type="predicted"/>
<organism evidence="1 2">
    <name type="scientific">Citricoccus parietis</name>
    <dbReference type="NCBI Taxonomy" id="592307"/>
    <lineage>
        <taxon>Bacteria</taxon>
        <taxon>Bacillati</taxon>
        <taxon>Actinomycetota</taxon>
        <taxon>Actinomycetes</taxon>
        <taxon>Micrococcales</taxon>
        <taxon>Micrococcaceae</taxon>
        <taxon>Citricoccus</taxon>
    </lineage>
</organism>
<protein>
    <submittedName>
        <fullName evidence="1">Uncharacterized protein</fullName>
    </submittedName>
</protein>
<reference evidence="1 2" key="1">
    <citation type="submission" date="2024-09" db="EMBL/GenBank/DDBJ databases">
        <authorList>
            <person name="Sun Q."/>
            <person name="Mori K."/>
        </authorList>
    </citation>
    <scope>NUCLEOTIDE SEQUENCE [LARGE SCALE GENOMIC DNA]</scope>
    <source>
        <strain evidence="1 2">CCM 7609</strain>
    </source>
</reference>
<comment type="caution">
    <text evidence="1">The sequence shown here is derived from an EMBL/GenBank/DDBJ whole genome shotgun (WGS) entry which is preliminary data.</text>
</comment>
<accession>A0ABV5FZ92</accession>
<name>A0ABV5FZ92_9MICC</name>
<evidence type="ECO:0000313" key="2">
    <source>
        <dbReference type="Proteomes" id="UP001589575"/>
    </source>
</evidence>
<sequence>MLEFLDEDAANARTTARAVAESVRTGEPVTLSRSPWVAEAETLWSIDAVDREISTGAPYDAG</sequence>
<evidence type="ECO:0000313" key="1">
    <source>
        <dbReference type="EMBL" id="MFB9072001.1"/>
    </source>
</evidence>
<gene>
    <name evidence="1" type="ORF">ACFFX0_12605</name>
</gene>
<dbReference type="EMBL" id="JBHMFI010000001">
    <property type="protein sequence ID" value="MFB9072001.1"/>
    <property type="molecule type" value="Genomic_DNA"/>
</dbReference>
<dbReference type="Proteomes" id="UP001589575">
    <property type="component" value="Unassembled WGS sequence"/>
</dbReference>
<keyword evidence="2" id="KW-1185">Reference proteome</keyword>